<evidence type="ECO:0000256" key="2">
    <source>
        <dbReference type="ARBA" id="ARBA00009773"/>
    </source>
</evidence>
<feature type="transmembrane region" description="Helical" evidence="6">
    <location>
        <begin position="163"/>
        <end position="181"/>
    </location>
</feature>
<comment type="subcellular location">
    <subcellularLocation>
        <location evidence="1">Membrane</location>
        <topology evidence="1">Multi-pass membrane protein</topology>
    </subcellularLocation>
</comment>
<accession>A0A919X899</accession>
<feature type="transmembrane region" description="Helical" evidence="6">
    <location>
        <begin position="12"/>
        <end position="34"/>
    </location>
</feature>
<feature type="transmembrane region" description="Helical" evidence="6">
    <location>
        <begin position="315"/>
        <end position="345"/>
    </location>
</feature>
<name>A0A919X899_9BACI</name>
<reference evidence="7" key="1">
    <citation type="submission" date="2021-03" db="EMBL/GenBank/DDBJ databases">
        <title>Antimicrobial resistance genes in bacteria isolated from Japanese honey, and their potential for conferring macrolide and lincosamide resistance in the American foulbrood pathogen Paenibacillus larvae.</title>
        <authorList>
            <person name="Okamoto M."/>
            <person name="Kumagai M."/>
            <person name="Kanamori H."/>
            <person name="Takamatsu D."/>
        </authorList>
    </citation>
    <scope>NUCLEOTIDE SEQUENCE</scope>
    <source>
        <strain evidence="7">J43TS3</strain>
    </source>
</reference>
<dbReference type="PANTHER" id="PTHR21716:SF15">
    <property type="entry name" value="TRANSPORT PROTEIN YRRI-RELATED"/>
    <property type="match status" value="1"/>
</dbReference>
<dbReference type="EMBL" id="BORP01000004">
    <property type="protein sequence ID" value="GIO27634.1"/>
    <property type="molecule type" value="Genomic_DNA"/>
</dbReference>
<evidence type="ECO:0000256" key="1">
    <source>
        <dbReference type="ARBA" id="ARBA00004141"/>
    </source>
</evidence>
<feature type="transmembrane region" description="Helical" evidence="6">
    <location>
        <begin position="222"/>
        <end position="250"/>
    </location>
</feature>
<comment type="similarity">
    <text evidence="2">Belongs to the autoinducer-2 exporter (AI-2E) (TC 2.A.86) family.</text>
</comment>
<evidence type="ECO:0000256" key="3">
    <source>
        <dbReference type="ARBA" id="ARBA00022692"/>
    </source>
</evidence>
<keyword evidence="5 6" id="KW-0472">Membrane</keyword>
<dbReference type="GO" id="GO:0016020">
    <property type="term" value="C:membrane"/>
    <property type="evidence" value="ECO:0007669"/>
    <property type="project" value="UniProtKB-SubCell"/>
</dbReference>
<dbReference type="Pfam" id="PF01594">
    <property type="entry name" value="AI-2E_transport"/>
    <property type="match status" value="1"/>
</dbReference>
<sequence>MFLQKKPTNFLYWIITGIFVFLFIFLLVKLFPYYKAFFSFIWHLLAPFLIACLIAYLLYPIVQKINAYNIPRSIAILFIYLLFFGGFGYLIYRVYPTFVLQLRDLNEYLPQLVAMYQDAIYQVYESTSFLPETVHDKMDETIQAVEQSIDSTIGKLIGGITKIFDFIIILTVIPVLVFYFLKDYEKIKEYTKRFIPRKYQEASSNLVHAVDEGLGNYIRGQLLICLFVAITTYIIFQLLGLNYALLLAIFMGLMNMVPYFGPIIGAVPAVLLAITVSGKMVVFVLISVFAIQLIESNFLSPYIMGKSTRIHPVVIIFVLLLGGKIGGVLGMILAVPALTVLKVVIKHSYIMIREH</sequence>
<dbReference type="InterPro" id="IPR002549">
    <property type="entry name" value="AI-2E-like"/>
</dbReference>
<feature type="transmembrane region" description="Helical" evidence="6">
    <location>
        <begin position="256"/>
        <end position="274"/>
    </location>
</feature>
<dbReference type="GO" id="GO:0055085">
    <property type="term" value="P:transmembrane transport"/>
    <property type="evidence" value="ECO:0007669"/>
    <property type="project" value="TreeGrafter"/>
</dbReference>
<comment type="caution">
    <text evidence="7">The sequence shown here is derived from an EMBL/GenBank/DDBJ whole genome shotgun (WGS) entry which is preliminary data.</text>
</comment>
<dbReference type="Proteomes" id="UP000676917">
    <property type="component" value="Unassembled WGS sequence"/>
</dbReference>
<organism evidence="7 8">
    <name type="scientific">Ornithinibacillus bavariensis</name>
    <dbReference type="NCBI Taxonomy" id="545502"/>
    <lineage>
        <taxon>Bacteria</taxon>
        <taxon>Bacillati</taxon>
        <taxon>Bacillota</taxon>
        <taxon>Bacilli</taxon>
        <taxon>Bacillales</taxon>
        <taxon>Bacillaceae</taxon>
        <taxon>Ornithinibacillus</taxon>
    </lineage>
</organism>
<evidence type="ECO:0000256" key="5">
    <source>
        <dbReference type="ARBA" id="ARBA00023136"/>
    </source>
</evidence>
<gene>
    <name evidence="7" type="primary">yrrI</name>
    <name evidence="7" type="ORF">J43TS3_22450</name>
</gene>
<feature type="transmembrane region" description="Helical" evidence="6">
    <location>
        <begin position="281"/>
        <end position="303"/>
    </location>
</feature>
<keyword evidence="4 6" id="KW-1133">Transmembrane helix</keyword>
<evidence type="ECO:0000256" key="4">
    <source>
        <dbReference type="ARBA" id="ARBA00022989"/>
    </source>
</evidence>
<evidence type="ECO:0000313" key="7">
    <source>
        <dbReference type="EMBL" id="GIO27634.1"/>
    </source>
</evidence>
<dbReference type="RefSeq" id="WP_212921113.1">
    <property type="nucleotide sequence ID" value="NZ_BORP01000004.1"/>
</dbReference>
<evidence type="ECO:0000256" key="6">
    <source>
        <dbReference type="SAM" id="Phobius"/>
    </source>
</evidence>
<dbReference type="AlphaFoldDB" id="A0A919X899"/>
<proteinExistence type="inferred from homology"/>
<feature type="transmembrane region" description="Helical" evidence="6">
    <location>
        <begin position="40"/>
        <end position="62"/>
    </location>
</feature>
<keyword evidence="3 6" id="KW-0812">Transmembrane</keyword>
<evidence type="ECO:0000313" key="8">
    <source>
        <dbReference type="Proteomes" id="UP000676917"/>
    </source>
</evidence>
<protein>
    <submittedName>
        <fullName evidence="7">UPF0118 membrane protein YrrI</fullName>
    </submittedName>
</protein>
<dbReference type="PANTHER" id="PTHR21716">
    <property type="entry name" value="TRANSMEMBRANE PROTEIN"/>
    <property type="match status" value="1"/>
</dbReference>
<feature type="transmembrane region" description="Helical" evidence="6">
    <location>
        <begin position="74"/>
        <end position="95"/>
    </location>
</feature>
<keyword evidence="8" id="KW-1185">Reference proteome</keyword>